<reference evidence="2 3" key="1">
    <citation type="submission" date="2020-09" db="EMBL/GenBank/DDBJ databases">
        <title>Biosynthesis of the nuclear factor of activated T cells inhibitor NFAT-133 and its congeners in Streptomyces pactum.</title>
        <authorList>
            <person name="Zhou W."/>
            <person name="Posri P."/>
            <person name="Abugrain M.E."/>
            <person name="Weisberg A.J."/>
            <person name="Chang J.H."/>
            <person name="Mahmud T."/>
        </authorList>
    </citation>
    <scope>NUCLEOTIDE SEQUENCE [LARGE SCALE GENOMIC DNA]</scope>
    <source>
        <strain evidence="2 3">ATCC 27456</strain>
    </source>
</reference>
<feature type="domain" description="Knr4/Smi1-like" evidence="1">
    <location>
        <begin position="2"/>
        <end position="99"/>
    </location>
</feature>
<dbReference type="InterPro" id="IPR018958">
    <property type="entry name" value="Knr4/Smi1-like_dom"/>
</dbReference>
<keyword evidence="3" id="KW-1185">Reference proteome</keyword>
<dbReference type="Pfam" id="PF09346">
    <property type="entry name" value="SMI1_KNR4"/>
    <property type="match status" value="1"/>
</dbReference>
<accession>A0ABS0NUJ0</accession>
<dbReference type="Proteomes" id="UP000807371">
    <property type="component" value="Unassembled WGS sequence"/>
</dbReference>
<comment type="caution">
    <text evidence="2">The sequence shown here is derived from an EMBL/GenBank/DDBJ whole genome shotgun (WGS) entry which is preliminary data.</text>
</comment>
<evidence type="ECO:0000313" key="3">
    <source>
        <dbReference type="Proteomes" id="UP000807371"/>
    </source>
</evidence>
<sequence length="157" mass="17071">MAETVLGQTFPGELAELLLRHDGSGYFDVIGVFQLLSVSAIVSNRQAATNLEVATQREGDTTGYFLREGYALWHPSDLPFASDSGGSLLILDTRPQATSSRVGKHDELGRTTFPADAMWESLNHLLDAVATAMETRTPLGRYTATAKDGRLTWQGQV</sequence>
<organism evidence="2 3">
    <name type="scientific">Streptomyces pactum</name>
    <dbReference type="NCBI Taxonomy" id="68249"/>
    <lineage>
        <taxon>Bacteria</taxon>
        <taxon>Bacillati</taxon>
        <taxon>Actinomycetota</taxon>
        <taxon>Actinomycetes</taxon>
        <taxon>Kitasatosporales</taxon>
        <taxon>Streptomycetaceae</taxon>
        <taxon>Streptomyces</taxon>
    </lineage>
</organism>
<evidence type="ECO:0000313" key="2">
    <source>
        <dbReference type="EMBL" id="MBH5338791.1"/>
    </source>
</evidence>
<evidence type="ECO:0000259" key="1">
    <source>
        <dbReference type="Pfam" id="PF09346"/>
    </source>
</evidence>
<protein>
    <submittedName>
        <fullName evidence="2">SMI1/KNR4 family protein</fullName>
    </submittedName>
</protein>
<proteinExistence type="predicted"/>
<name>A0ABS0NUJ0_9ACTN</name>
<gene>
    <name evidence="2" type="ORF">IHE55_30040</name>
</gene>
<dbReference type="EMBL" id="JACYXC010000002">
    <property type="protein sequence ID" value="MBH5338791.1"/>
    <property type="molecule type" value="Genomic_DNA"/>
</dbReference>